<feature type="chain" id="PRO_5046127730" description="Alginate export" evidence="1">
    <location>
        <begin position="24"/>
        <end position="377"/>
    </location>
</feature>
<sequence>MYHKSLLAVAITLAATQTGIAQASVAEALEDGKMLADFRLRYETNDTDGGTKAAEAITLRSRLGYESGVYNGFKVLIENEMVHAFQDEYAALTPGFDPVADPTGNEINRAQISYAKDDFAAVVGRQRIILDNARFVGNVGWRQNEQTYDAVKLDYKTGDLSLTYAYLDQVNGILFQEVDVTDHLLNVSYKVSDAVKLTGFGYFLKNDDTDAKDDTIGASINGKASSLIYSATYASQSTDNNDATYMALELGTAISAAKVFVGHEILGSDDGAYGFQTSLATKHAFNGWADKFLSTPASGLTDTYLKAVGMFKGYKLLGMYHEFGADDGGADLGSELDLLVAKKVGKTTSVGIKSAMYSKGDTGADTDKLWIWAETKF</sequence>
<accession>A0ABW8NK36</accession>
<keyword evidence="1" id="KW-0732">Signal</keyword>
<evidence type="ECO:0008006" key="4">
    <source>
        <dbReference type="Google" id="ProtNLM"/>
    </source>
</evidence>
<gene>
    <name evidence="2" type="ORF">WG929_13040</name>
</gene>
<protein>
    <recommendedName>
        <fullName evidence="4">Alginate export</fullName>
    </recommendedName>
</protein>
<dbReference type="RefSeq" id="WP_416206384.1">
    <property type="nucleotide sequence ID" value="NZ_JBBKTX010000015.1"/>
</dbReference>
<evidence type="ECO:0000313" key="3">
    <source>
        <dbReference type="Proteomes" id="UP001620597"/>
    </source>
</evidence>
<keyword evidence="3" id="KW-1185">Reference proteome</keyword>
<dbReference type="Proteomes" id="UP001620597">
    <property type="component" value="Unassembled WGS sequence"/>
</dbReference>
<proteinExistence type="predicted"/>
<dbReference type="InterPro" id="IPR023614">
    <property type="entry name" value="Porin_dom_sf"/>
</dbReference>
<evidence type="ECO:0000256" key="1">
    <source>
        <dbReference type="SAM" id="SignalP"/>
    </source>
</evidence>
<name>A0ABW8NK36_9GAMM</name>
<reference evidence="2 3" key="1">
    <citation type="submission" date="2024-03" db="EMBL/GenBank/DDBJ databases">
        <title>High-quality draft genome sequence of Oceanobacter sp. wDCs-4.</title>
        <authorList>
            <person name="Dong C."/>
        </authorList>
    </citation>
    <scope>NUCLEOTIDE SEQUENCE [LARGE SCALE GENOMIC DNA]</scope>
    <source>
        <strain evidence="3">wDCs-4</strain>
    </source>
</reference>
<organism evidence="2 3">
    <name type="scientific">Oceanobacter antarcticus</name>
    <dbReference type="NCBI Taxonomy" id="3133425"/>
    <lineage>
        <taxon>Bacteria</taxon>
        <taxon>Pseudomonadati</taxon>
        <taxon>Pseudomonadota</taxon>
        <taxon>Gammaproteobacteria</taxon>
        <taxon>Oceanospirillales</taxon>
        <taxon>Oceanospirillaceae</taxon>
        <taxon>Oceanobacter</taxon>
    </lineage>
</organism>
<dbReference type="EMBL" id="JBBKTX010000015">
    <property type="protein sequence ID" value="MFK4753334.1"/>
    <property type="molecule type" value="Genomic_DNA"/>
</dbReference>
<feature type="signal peptide" evidence="1">
    <location>
        <begin position="1"/>
        <end position="23"/>
    </location>
</feature>
<dbReference type="Gene3D" id="2.40.160.10">
    <property type="entry name" value="Porin"/>
    <property type="match status" value="1"/>
</dbReference>
<evidence type="ECO:0000313" key="2">
    <source>
        <dbReference type="EMBL" id="MFK4753334.1"/>
    </source>
</evidence>
<comment type="caution">
    <text evidence="2">The sequence shown here is derived from an EMBL/GenBank/DDBJ whole genome shotgun (WGS) entry which is preliminary data.</text>
</comment>